<sequence>MMARHTRKLALRDHVWSVAKAHRQFTARELAGATNRSDEYILKALKDWTEFGYVERIGHRGRRVLFQVTGKAGNPVTRDDDGEVIRETTAEGNMWRAMRKAGGTFSYVDIAMWSNTAATPVTEADAQRYCQALAAAGYLRADVKANGRGQLALYRLIRDTGAFAPRERSVKAIWDANLGDFTLLSRARA</sequence>
<gene>
    <name evidence="1" type="ORF">DU478_17585</name>
</gene>
<evidence type="ECO:0000313" key="2">
    <source>
        <dbReference type="Proteomes" id="UP000253977"/>
    </source>
</evidence>
<dbReference type="Proteomes" id="UP000253977">
    <property type="component" value="Unassembled WGS sequence"/>
</dbReference>
<dbReference type="EMBL" id="QPMK01000016">
    <property type="protein sequence ID" value="RDD65013.1"/>
    <property type="molecule type" value="Genomic_DNA"/>
</dbReference>
<dbReference type="AlphaFoldDB" id="A0A369TI79"/>
<keyword evidence="2" id="KW-1185">Reference proteome</keyword>
<name>A0A369TI79_9RHOB</name>
<comment type="caution">
    <text evidence="1">The sequence shown here is derived from an EMBL/GenBank/DDBJ whole genome shotgun (WGS) entry which is preliminary data.</text>
</comment>
<accession>A0A369TI79</accession>
<reference evidence="1 2" key="1">
    <citation type="submission" date="2018-07" db="EMBL/GenBank/DDBJ databases">
        <title>Thalassococcus profundi sp. nov., a marine bacterium isolated from deep seawater of Okinawa Trough.</title>
        <authorList>
            <person name="Yu M."/>
        </authorList>
    </citation>
    <scope>NUCLEOTIDE SEQUENCE [LARGE SCALE GENOMIC DNA]</scope>
    <source>
        <strain evidence="1 2">WRAS1</strain>
    </source>
</reference>
<protein>
    <submittedName>
        <fullName evidence="1">MarR family transcriptional regulator</fullName>
    </submittedName>
</protein>
<proteinExistence type="predicted"/>
<evidence type="ECO:0000313" key="1">
    <source>
        <dbReference type="EMBL" id="RDD65013.1"/>
    </source>
</evidence>
<organism evidence="1 2">
    <name type="scientific">Thalassococcus profundi</name>
    <dbReference type="NCBI Taxonomy" id="2282382"/>
    <lineage>
        <taxon>Bacteria</taxon>
        <taxon>Pseudomonadati</taxon>
        <taxon>Pseudomonadota</taxon>
        <taxon>Alphaproteobacteria</taxon>
        <taxon>Rhodobacterales</taxon>
        <taxon>Roseobacteraceae</taxon>
        <taxon>Thalassococcus</taxon>
    </lineage>
</organism>